<dbReference type="Gene3D" id="2.60.120.260">
    <property type="entry name" value="Galactose-binding domain-like"/>
    <property type="match status" value="1"/>
</dbReference>
<evidence type="ECO:0000313" key="2">
    <source>
        <dbReference type="EMBL" id="MBC5641644.1"/>
    </source>
</evidence>
<accession>A0ABR7DXM8</accession>
<dbReference type="Proteomes" id="UP000644010">
    <property type="component" value="Unassembled WGS sequence"/>
</dbReference>
<keyword evidence="3" id="KW-1185">Reference proteome</keyword>
<dbReference type="InterPro" id="IPR000421">
    <property type="entry name" value="FA58C"/>
</dbReference>
<evidence type="ECO:0000313" key="3">
    <source>
        <dbReference type="Proteomes" id="UP000644010"/>
    </source>
</evidence>
<comment type="caution">
    <text evidence="2">The sequence shown here is derived from an EMBL/GenBank/DDBJ whole genome shotgun (WGS) entry which is preliminary data.</text>
</comment>
<proteinExistence type="predicted"/>
<reference evidence="2 3" key="1">
    <citation type="submission" date="2020-08" db="EMBL/GenBank/DDBJ databases">
        <title>Genome public.</title>
        <authorList>
            <person name="Liu C."/>
            <person name="Sun Q."/>
        </authorList>
    </citation>
    <scope>NUCLEOTIDE SEQUENCE [LARGE SCALE GENOMIC DNA]</scope>
    <source>
        <strain evidence="2 3">BX2</strain>
    </source>
</reference>
<sequence>MNKHSIFYFLISFVLFSCDGMNDNIREYLDEGEINYIGRADSALAAGGIGRLQLSWKINSDPRIEACKIFWNNMTDSVTVPIDKDQITDGRFSTILNNMKEGVYIFNLQHIGTGGYPSIMREVVGNVYGELYESSLSPRRIKEVISLENQAEIEWRPAEEQIQWVNFYYTNNKGEKITREILNSETKTIITDYQPGGEYSYDTYYLPDENAIDSYTIESGSKKFPPFYYEFDRKDWKVIYCSSEVPGTFPVSNILDGTTSTFWHSDWDPADPLPHIITIDMQTEKNIGKVNVIRDPTRKYTRLVLLDVSLDNNNWIPIGNIRYPDQNEAGAILELTESVKGRYVRLTITESFKTPECEVSEVYVYGNE</sequence>
<gene>
    <name evidence="2" type="ORF">H8S77_01900</name>
</gene>
<organism evidence="2 3">
    <name type="scientific">Parabacteroides segnis</name>
    <dbReference type="NCBI Taxonomy" id="2763058"/>
    <lineage>
        <taxon>Bacteria</taxon>
        <taxon>Pseudomonadati</taxon>
        <taxon>Bacteroidota</taxon>
        <taxon>Bacteroidia</taxon>
        <taxon>Bacteroidales</taxon>
        <taxon>Tannerellaceae</taxon>
        <taxon>Parabacteroides</taxon>
    </lineage>
</organism>
<name>A0ABR7DXM8_9BACT</name>
<evidence type="ECO:0000259" key="1">
    <source>
        <dbReference type="PROSITE" id="PS50022"/>
    </source>
</evidence>
<dbReference type="EMBL" id="JACOOI010000001">
    <property type="protein sequence ID" value="MBC5641644.1"/>
    <property type="molecule type" value="Genomic_DNA"/>
</dbReference>
<dbReference type="SUPFAM" id="SSF49785">
    <property type="entry name" value="Galactose-binding domain-like"/>
    <property type="match status" value="1"/>
</dbReference>
<dbReference type="Pfam" id="PF16389">
    <property type="entry name" value="DUF4998"/>
    <property type="match status" value="1"/>
</dbReference>
<dbReference type="RefSeq" id="WP_186958054.1">
    <property type="nucleotide sequence ID" value="NZ_JACOOI010000001.1"/>
</dbReference>
<protein>
    <submittedName>
        <fullName evidence="2">Discoidin domain-containing protein</fullName>
    </submittedName>
</protein>
<dbReference type="Pfam" id="PF00754">
    <property type="entry name" value="F5_F8_type_C"/>
    <property type="match status" value="1"/>
</dbReference>
<dbReference type="PROSITE" id="PS51257">
    <property type="entry name" value="PROKAR_LIPOPROTEIN"/>
    <property type="match status" value="1"/>
</dbReference>
<dbReference type="InterPro" id="IPR008979">
    <property type="entry name" value="Galactose-bd-like_sf"/>
</dbReference>
<feature type="domain" description="F5/8 type C" evidence="1">
    <location>
        <begin position="256"/>
        <end position="367"/>
    </location>
</feature>
<dbReference type="PROSITE" id="PS50022">
    <property type="entry name" value="FA58C_3"/>
    <property type="match status" value="1"/>
</dbReference>